<name>A0ABP8L938_9BACT</name>
<evidence type="ECO:0000313" key="1">
    <source>
        <dbReference type="EMBL" id="GAA4424058.1"/>
    </source>
</evidence>
<dbReference type="Pfam" id="PF14054">
    <property type="entry name" value="DUF4249"/>
    <property type="match status" value="1"/>
</dbReference>
<organism evidence="1 2">
    <name type="scientific">Pontibacter saemangeumensis</name>
    <dbReference type="NCBI Taxonomy" id="1084525"/>
    <lineage>
        <taxon>Bacteria</taxon>
        <taxon>Pseudomonadati</taxon>
        <taxon>Bacteroidota</taxon>
        <taxon>Cytophagia</taxon>
        <taxon>Cytophagales</taxon>
        <taxon>Hymenobacteraceae</taxon>
        <taxon>Pontibacter</taxon>
    </lineage>
</organism>
<protein>
    <submittedName>
        <fullName evidence="1">Uncharacterized protein</fullName>
    </submittedName>
</protein>
<dbReference type="EMBL" id="BAABHC010000002">
    <property type="protein sequence ID" value="GAA4424058.1"/>
    <property type="molecule type" value="Genomic_DNA"/>
</dbReference>
<comment type="caution">
    <text evidence="1">The sequence shown here is derived from an EMBL/GenBank/DDBJ whole genome shotgun (WGS) entry which is preliminary data.</text>
</comment>
<accession>A0ABP8L938</accession>
<reference evidence="2" key="1">
    <citation type="journal article" date="2019" name="Int. J. Syst. Evol. Microbiol.">
        <title>The Global Catalogue of Microorganisms (GCM) 10K type strain sequencing project: providing services to taxonomists for standard genome sequencing and annotation.</title>
        <authorList>
            <consortium name="The Broad Institute Genomics Platform"/>
            <consortium name="The Broad Institute Genome Sequencing Center for Infectious Disease"/>
            <person name="Wu L."/>
            <person name="Ma J."/>
        </authorList>
    </citation>
    <scope>NUCLEOTIDE SEQUENCE [LARGE SCALE GENOMIC DNA]</scope>
    <source>
        <strain evidence="2">JCM 17926</strain>
    </source>
</reference>
<keyword evidence="2" id="KW-1185">Reference proteome</keyword>
<evidence type="ECO:0000313" key="2">
    <source>
        <dbReference type="Proteomes" id="UP001500552"/>
    </source>
</evidence>
<dbReference type="Proteomes" id="UP001500552">
    <property type="component" value="Unassembled WGS sequence"/>
</dbReference>
<gene>
    <name evidence="1" type="ORF">GCM10023188_03440</name>
</gene>
<sequence length="253" mass="29349">MAAVVGNTYQLHLQVGDKTYESRKVKMLQPVPIDSLYTAFAEVEVGLWGKREKKLMPGYRFILDYTDPAGQKNYYRWSVASVIEVFTQPEDYVDYSCRGCPRPAPKDCCAHCWIYERSELYDVESDRLTDGRKNINHELRFVPFERDLQAKHKMTVYQHVISEEAYNFFQVVEQQRQTTGTVFDPPPSQLKGNVYNVENPDEQVIGYFDASAVSMKQIVIARENITEANVGEYVYPDDCRTIRNATTRLPENW</sequence>
<dbReference type="InterPro" id="IPR025345">
    <property type="entry name" value="DUF4249"/>
</dbReference>
<proteinExistence type="predicted"/>